<dbReference type="EMBL" id="DS995905">
    <property type="protein sequence ID" value="EEA19608.1"/>
    <property type="molecule type" value="Genomic_DNA"/>
</dbReference>
<dbReference type="VEuPathDB" id="FungiDB:PMAA_003920"/>
<protein>
    <submittedName>
        <fullName evidence="1">Uncharacterized protein</fullName>
    </submittedName>
</protein>
<dbReference type="Proteomes" id="UP000001294">
    <property type="component" value="Unassembled WGS sequence"/>
</dbReference>
<evidence type="ECO:0000313" key="1">
    <source>
        <dbReference type="EMBL" id="EEA19608.1"/>
    </source>
</evidence>
<organism evidence="1 2">
    <name type="scientific">Talaromyces marneffei (strain ATCC 18224 / CBS 334.59 / QM 7333)</name>
    <name type="common">Penicillium marneffei</name>
    <dbReference type="NCBI Taxonomy" id="441960"/>
    <lineage>
        <taxon>Eukaryota</taxon>
        <taxon>Fungi</taxon>
        <taxon>Dikarya</taxon>
        <taxon>Ascomycota</taxon>
        <taxon>Pezizomycotina</taxon>
        <taxon>Eurotiomycetes</taxon>
        <taxon>Eurotiomycetidae</taxon>
        <taxon>Eurotiales</taxon>
        <taxon>Trichocomaceae</taxon>
        <taxon>Talaromyces</taxon>
        <taxon>Talaromyces sect. Talaromyces</taxon>
    </lineage>
</organism>
<gene>
    <name evidence="1" type="ORF">PMAA_003920</name>
</gene>
<name>B6QT29_TALMQ</name>
<dbReference type="AlphaFoldDB" id="B6QT29"/>
<keyword evidence="2" id="KW-1185">Reference proteome</keyword>
<dbReference type="HOGENOM" id="CLU_1261909_0_0_1"/>
<reference evidence="2" key="1">
    <citation type="journal article" date="2015" name="Genome Announc.">
        <title>Genome sequence of the AIDS-associated pathogen Penicillium marneffei (ATCC18224) and its near taxonomic relative Talaromyces stipitatus (ATCC10500).</title>
        <authorList>
            <person name="Nierman W.C."/>
            <person name="Fedorova-Abrams N.D."/>
            <person name="Andrianopoulos A."/>
        </authorList>
    </citation>
    <scope>NUCLEOTIDE SEQUENCE [LARGE SCALE GENOMIC DNA]</scope>
    <source>
        <strain evidence="2">ATCC 18224 / CBS 334.59 / QM 7333</strain>
    </source>
</reference>
<accession>B6QT29</accession>
<sequence>MEDRVRQLTVQDHPLCNINVLSNDIPVPRKHLINIRIISIMQQAFAKRRGGLTAAIGKVVLIAPITHINTNPISHGTMSNLPAQVRIPEISVSLFAAGGSTYGITIDNEPIGHGQLRCINRALQPIPESIGAGQDSPKSALRISFLVDIVNNILAETTYAFADALDLIVWLLPQRRSVTELGANHLRTRAELSSLRIHGLLGTDLQENNQKKQREMITM</sequence>
<evidence type="ECO:0000313" key="2">
    <source>
        <dbReference type="Proteomes" id="UP000001294"/>
    </source>
</evidence>
<proteinExistence type="predicted"/>